<dbReference type="InParanoid" id="A0A316VFN6"/>
<proteinExistence type="predicted"/>
<dbReference type="GeneID" id="37023933"/>
<sequence length="200" mass="22078">MARGRREDPSANPSRQLQNSRAFRNRRACLIISLEAKVHQLEIDNASLRARLDQCTKNVTTSACQECARVKLEIGKVLHALNGASQIASNLIRPELPAGEPKVYSSNETRLRPHFCENDQEGAPLLYGGDALDTENLPRIASDTNRAPEINLTKETQLTEQQWDQALTQLGGDTSKCCAGFFDCSVEESIAAEAKQQEIV</sequence>
<keyword evidence="3" id="KW-1185">Reference proteome</keyword>
<dbReference type="STRING" id="1280837.A0A316VFN6"/>
<accession>A0A316VFN6</accession>
<evidence type="ECO:0008006" key="4">
    <source>
        <dbReference type="Google" id="ProtNLM"/>
    </source>
</evidence>
<evidence type="ECO:0000313" key="2">
    <source>
        <dbReference type="EMBL" id="PWN36447.1"/>
    </source>
</evidence>
<evidence type="ECO:0000313" key="3">
    <source>
        <dbReference type="Proteomes" id="UP000245771"/>
    </source>
</evidence>
<name>A0A316VFN6_9BASI</name>
<reference evidence="2 3" key="1">
    <citation type="journal article" date="2018" name="Mol. Biol. Evol.">
        <title>Broad Genomic Sampling Reveals a Smut Pathogenic Ancestry of the Fungal Clade Ustilaginomycotina.</title>
        <authorList>
            <person name="Kijpornyongpan T."/>
            <person name="Mondo S.J."/>
            <person name="Barry K."/>
            <person name="Sandor L."/>
            <person name="Lee J."/>
            <person name="Lipzen A."/>
            <person name="Pangilinan J."/>
            <person name="LaButti K."/>
            <person name="Hainaut M."/>
            <person name="Henrissat B."/>
            <person name="Grigoriev I.V."/>
            <person name="Spatafora J.W."/>
            <person name="Aime M.C."/>
        </authorList>
    </citation>
    <scope>NUCLEOTIDE SEQUENCE [LARGE SCALE GENOMIC DNA]</scope>
    <source>
        <strain evidence="2 3">MCA 3882</strain>
    </source>
</reference>
<evidence type="ECO:0000256" key="1">
    <source>
        <dbReference type="SAM" id="Coils"/>
    </source>
</evidence>
<gene>
    <name evidence="2" type="ORF">FA14DRAFT_303</name>
</gene>
<feature type="coiled-coil region" evidence="1">
    <location>
        <begin position="31"/>
        <end position="58"/>
    </location>
</feature>
<dbReference type="EMBL" id="KZ819602">
    <property type="protein sequence ID" value="PWN36447.1"/>
    <property type="molecule type" value="Genomic_DNA"/>
</dbReference>
<dbReference type="RefSeq" id="XP_025356749.1">
    <property type="nucleotide sequence ID" value="XM_025502152.1"/>
</dbReference>
<dbReference type="AlphaFoldDB" id="A0A316VFN6"/>
<protein>
    <recommendedName>
        <fullName evidence="4">BZIP domain-containing protein</fullName>
    </recommendedName>
</protein>
<dbReference type="Proteomes" id="UP000245771">
    <property type="component" value="Unassembled WGS sequence"/>
</dbReference>
<keyword evidence="1" id="KW-0175">Coiled coil</keyword>
<organism evidence="2 3">
    <name type="scientific">Meira miltonrushii</name>
    <dbReference type="NCBI Taxonomy" id="1280837"/>
    <lineage>
        <taxon>Eukaryota</taxon>
        <taxon>Fungi</taxon>
        <taxon>Dikarya</taxon>
        <taxon>Basidiomycota</taxon>
        <taxon>Ustilaginomycotina</taxon>
        <taxon>Exobasidiomycetes</taxon>
        <taxon>Exobasidiales</taxon>
        <taxon>Brachybasidiaceae</taxon>
        <taxon>Meira</taxon>
    </lineage>
</organism>
<dbReference type="OrthoDB" id="2552152at2759"/>